<keyword evidence="1" id="KW-1133">Transmembrane helix</keyword>
<dbReference type="EMBL" id="LCFB01000010">
    <property type="protein sequence ID" value="KKS85161.1"/>
    <property type="molecule type" value="Genomic_DNA"/>
</dbReference>
<dbReference type="AlphaFoldDB" id="A0A0G1EQ61"/>
<evidence type="ECO:0000313" key="2">
    <source>
        <dbReference type="EMBL" id="KKS85161.1"/>
    </source>
</evidence>
<feature type="transmembrane region" description="Helical" evidence="1">
    <location>
        <begin position="16"/>
        <end position="34"/>
    </location>
</feature>
<protein>
    <submittedName>
        <fullName evidence="2">Uncharacterized protein</fullName>
    </submittedName>
</protein>
<dbReference type="Proteomes" id="UP000034543">
    <property type="component" value="Unassembled WGS sequence"/>
</dbReference>
<sequence>MARRLSTDERTRIAEKLMELGNLTIAALGIGQILNRQTDLIAAGAGIGVFLLMYYIGIEIMRKG</sequence>
<organism evidence="2 3">
    <name type="scientific">Candidatus Gottesmanbacteria bacterium GW2011_GWA1_43_11</name>
    <dbReference type="NCBI Taxonomy" id="1618436"/>
    <lineage>
        <taxon>Bacteria</taxon>
        <taxon>Candidatus Gottesmaniibacteriota</taxon>
    </lineage>
</organism>
<gene>
    <name evidence="2" type="ORF">UV59_C0010G0032</name>
</gene>
<reference evidence="2 3" key="1">
    <citation type="journal article" date="2015" name="Nature">
        <title>rRNA introns, odd ribosomes, and small enigmatic genomes across a large radiation of phyla.</title>
        <authorList>
            <person name="Brown C.T."/>
            <person name="Hug L.A."/>
            <person name="Thomas B.C."/>
            <person name="Sharon I."/>
            <person name="Castelle C.J."/>
            <person name="Singh A."/>
            <person name="Wilkins M.J."/>
            <person name="Williams K.H."/>
            <person name="Banfield J.F."/>
        </authorList>
    </citation>
    <scope>NUCLEOTIDE SEQUENCE [LARGE SCALE GENOMIC DNA]</scope>
</reference>
<keyword evidence="1" id="KW-0472">Membrane</keyword>
<dbReference type="STRING" id="1618436.UV59_C0010G0032"/>
<comment type="caution">
    <text evidence="2">The sequence shown here is derived from an EMBL/GenBank/DDBJ whole genome shotgun (WGS) entry which is preliminary data.</text>
</comment>
<name>A0A0G1EQ61_9BACT</name>
<proteinExistence type="predicted"/>
<keyword evidence="1" id="KW-0812">Transmembrane</keyword>
<evidence type="ECO:0000313" key="3">
    <source>
        <dbReference type="Proteomes" id="UP000034543"/>
    </source>
</evidence>
<feature type="transmembrane region" description="Helical" evidence="1">
    <location>
        <begin position="40"/>
        <end position="58"/>
    </location>
</feature>
<evidence type="ECO:0000256" key="1">
    <source>
        <dbReference type="SAM" id="Phobius"/>
    </source>
</evidence>
<accession>A0A0G1EQ61</accession>